<dbReference type="EMBL" id="JACEHE010000017">
    <property type="protein sequence ID" value="MBA2949258.1"/>
    <property type="molecule type" value="Genomic_DNA"/>
</dbReference>
<accession>A0A7W0DR61</accession>
<dbReference type="PANTHER" id="PTHR43143">
    <property type="entry name" value="METALLOPHOSPHOESTERASE, CALCINEURIN SUPERFAMILY"/>
    <property type="match status" value="1"/>
</dbReference>
<protein>
    <submittedName>
        <fullName evidence="1">TIGR03767 family metallophosphoesterase</fullName>
    </submittedName>
</protein>
<organism evidence="1 2">
    <name type="scientific">Streptomyces himalayensis subsp. himalayensis</name>
    <dbReference type="NCBI Taxonomy" id="2756131"/>
    <lineage>
        <taxon>Bacteria</taxon>
        <taxon>Bacillati</taxon>
        <taxon>Actinomycetota</taxon>
        <taxon>Actinomycetes</taxon>
        <taxon>Kitasatosporales</taxon>
        <taxon>Streptomycetaceae</taxon>
        <taxon>Streptomyces</taxon>
        <taxon>Streptomyces himalayensis</taxon>
    </lineage>
</organism>
<dbReference type="Gene3D" id="3.30.750.180">
    <property type="entry name" value="GpdQ, beta-strand dimerisation domain"/>
    <property type="match status" value="1"/>
</dbReference>
<dbReference type="NCBIfam" id="TIGR03767">
    <property type="entry name" value="P_acnes_RR"/>
    <property type="match status" value="1"/>
</dbReference>
<comment type="caution">
    <text evidence="1">The sequence shown here is derived from an EMBL/GenBank/DDBJ whole genome shotgun (WGS) entry which is preliminary data.</text>
</comment>
<dbReference type="InterPro" id="IPR029052">
    <property type="entry name" value="Metallo-depent_PP-like"/>
</dbReference>
<dbReference type="InterPro" id="IPR051918">
    <property type="entry name" value="STPP_CPPED1"/>
</dbReference>
<dbReference type="AlphaFoldDB" id="A0A7W0DR61"/>
<gene>
    <name evidence="1" type="ORF">H1D24_26405</name>
</gene>
<dbReference type="Proteomes" id="UP000545761">
    <property type="component" value="Unassembled WGS sequence"/>
</dbReference>
<dbReference type="InterPro" id="IPR006311">
    <property type="entry name" value="TAT_signal"/>
</dbReference>
<proteinExistence type="predicted"/>
<dbReference type="SUPFAM" id="SSF56300">
    <property type="entry name" value="Metallo-dependent phosphatases"/>
    <property type="match status" value="1"/>
</dbReference>
<name>A0A7W0DR61_9ACTN</name>
<dbReference type="PANTHER" id="PTHR43143:SF1">
    <property type="entry name" value="SERINE_THREONINE-PROTEIN PHOSPHATASE CPPED1"/>
    <property type="match status" value="1"/>
</dbReference>
<evidence type="ECO:0000313" key="2">
    <source>
        <dbReference type="Proteomes" id="UP000545761"/>
    </source>
</evidence>
<dbReference type="RefSeq" id="WP_181660183.1">
    <property type="nucleotide sequence ID" value="NZ_JACEHE010000017.1"/>
</dbReference>
<evidence type="ECO:0000313" key="1">
    <source>
        <dbReference type="EMBL" id="MBA2949258.1"/>
    </source>
</evidence>
<dbReference type="PROSITE" id="PS51318">
    <property type="entry name" value="TAT"/>
    <property type="match status" value="1"/>
</dbReference>
<sequence>MSRIRSVATAAAAATSVNRRTLLAATGAVSLSAGIGYALRPGSAEAAAAPAAVPTAVSVSSREAPPAPLAPYEAGTTLSTVAAPRSGASGYRRLGDGPAWERVVRSDLAAPRSGRTERRTALAAFVQFTDLHLVDVQHPLRYEYLRASTASAWRPQEALSVAGAISLVERVNALRGAPATGSPLHFVMTTGDNTDNNARSELEWFLKTMSGGRITPNTGDPRRYEGVQNSGLKLYWQPDDALRDADKQLGFPRVDGFLEAAIREVRSPGLNLPWYSTVGNHDSLPGGCYAPGDSFFADFAVGGRKLMSLPEAQGAALWKNVKQGGDPKGAVFKEVLKSEARRMRSVTPDESRAPFTPAEYLKAHLDPAHTGPGPVGHGYTAANLASVTQYYSFRIADDVLGISLDTTDPGGHYEGSLGTAQLKWLERTLKAHKDEYVIVFSHHTSKTMRNLNRDPARAGEARHGGDEVLALLGRHRGVLAWVNGHSHKNKITPHGTFWEISTASHIDFPQLARVIELVDNNDGTISLFTTLIESAAPHATDFADLSQTGLAALYRELSFNAPGRRDTLSGTAGDRNTELVLKKA</sequence>
<dbReference type="InterPro" id="IPR022506">
    <property type="entry name" value="Metallophosphoesterase_PPA1498"/>
</dbReference>
<dbReference type="InterPro" id="IPR042281">
    <property type="entry name" value="GpdQ_beta-strand"/>
</dbReference>
<reference evidence="1 2" key="1">
    <citation type="submission" date="2020-07" db="EMBL/GenBank/DDBJ databases">
        <title>Streptomyces isolated from Indian soil.</title>
        <authorList>
            <person name="Mandal S."/>
            <person name="Maiti P.K."/>
        </authorList>
    </citation>
    <scope>NUCLEOTIDE SEQUENCE [LARGE SCALE GENOMIC DNA]</scope>
    <source>
        <strain evidence="1 2">PSKA28</strain>
    </source>
</reference>